<dbReference type="Gene3D" id="2.30.30.100">
    <property type="match status" value="1"/>
</dbReference>
<dbReference type="GO" id="GO:0034063">
    <property type="term" value="P:stress granule assembly"/>
    <property type="evidence" value="ECO:0007669"/>
    <property type="project" value="TreeGrafter"/>
</dbReference>
<feature type="compositionally biased region" description="Low complexity" evidence="2">
    <location>
        <begin position="164"/>
        <end position="184"/>
    </location>
</feature>
<evidence type="ECO:0000313" key="6">
    <source>
        <dbReference type="Proteomes" id="UP001383192"/>
    </source>
</evidence>
<proteinExistence type="predicted"/>
<dbReference type="AlphaFoldDB" id="A0AAW0D023"/>
<feature type="compositionally biased region" description="Basic and acidic residues" evidence="2">
    <location>
        <begin position="279"/>
        <end position="292"/>
    </location>
</feature>
<feature type="domain" description="DFDF" evidence="3">
    <location>
        <begin position="237"/>
        <end position="273"/>
    </location>
</feature>
<dbReference type="GO" id="GO:0003729">
    <property type="term" value="F:mRNA binding"/>
    <property type="evidence" value="ECO:0007669"/>
    <property type="project" value="TreeGrafter"/>
</dbReference>
<dbReference type="GO" id="GO:0000932">
    <property type="term" value="C:P-body"/>
    <property type="evidence" value="ECO:0007669"/>
    <property type="project" value="TreeGrafter"/>
</dbReference>
<feature type="compositionally biased region" description="Polar residues" evidence="2">
    <location>
        <begin position="263"/>
        <end position="278"/>
    </location>
</feature>
<dbReference type="EMBL" id="JAYKXP010000025">
    <property type="protein sequence ID" value="KAK7045366.1"/>
    <property type="molecule type" value="Genomic_DNA"/>
</dbReference>
<dbReference type="SMART" id="SM01271">
    <property type="entry name" value="LSM14"/>
    <property type="match status" value="1"/>
</dbReference>
<accession>A0AAW0D023</accession>
<feature type="compositionally biased region" description="Gly residues" evidence="2">
    <location>
        <begin position="341"/>
        <end position="371"/>
    </location>
</feature>
<evidence type="ECO:0000259" key="4">
    <source>
        <dbReference type="PROSITE" id="PS51536"/>
    </source>
</evidence>
<dbReference type="InterPro" id="IPR025762">
    <property type="entry name" value="DFDF"/>
</dbReference>
<dbReference type="Proteomes" id="UP001383192">
    <property type="component" value="Unassembled WGS sequence"/>
</dbReference>
<dbReference type="PANTHER" id="PTHR13586:SF0">
    <property type="entry name" value="TRAILER HITCH, ISOFORM H"/>
    <property type="match status" value="1"/>
</dbReference>
<keyword evidence="6" id="KW-1185">Reference proteome</keyword>
<comment type="caution">
    <text evidence="5">The sequence shown here is derived from an EMBL/GenBank/DDBJ whole genome shotgun (WGS) entry which is preliminary data.</text>
</comment>
<reference evidence="5 6" key="1">
    <citation type="submission" date="2024-01" db="EMBL/GenBank/DDBJ databases">
        <title>A draft genome for a cacao thread blight-causing isolate of Paramarasmius palmivorus.</title>
        <authorList>
            <person name="Baruah I.K."/>
            <person name="Bukari Y."/>
            <person name="Amoako-Attah I."/>
            <person name="Meinhardt L.W."/>
            <person name="Bailey B.A."/>
            <person name="Cohen S.P."/>
        </authorList>
    </citation>
    <scope>NUCLEOTIDE SEQUENCE [LARGE SCALE GENOMIC DNA]</scope>
    <source>
        <strain evidence="5 6">GH-12</strain>
    </source>
</reference>
<name>A0AAW0D023_9AGAR</name>
<dbReference type="Pfam" id="PF09532">
    <property type="entry name" value="FDF"/>
    <property type="match status" value="1"/>
</dbReference>
<dbReference type="InterPro" id="IPR025609">
    <property type="entry name" value="Lsm14-like_N"/>
</dbReference>
<sequence length="388" mass="41192">MFVTEGFSLALIQQHQRFNSQRRYLPELGWHGWVVKSGVGGDEKELLQVFEAKAKFTAKGIITRCLSMSFAAAATPYRPASEYIPPVAEPYEYIIFRASEVKDLAVEEVAPQPPVRNVHDDPAVIGASAPPQAAYSPYAGTQAANPAAAAAFVQQQQQVQQQRAAQQAQVPPRQQQQTAAQIVAGGAGNAARAQPPRRNTNNVQTAAASLETVERALGDLRVSNANAARGGRRGNQGGPKPISVPNTDFDFESSNARFDKRSLTANAKDSDVETNPSDSEGKDEKGKARESSAYHPTKSFFDELTPAPLEPRGGRGRRGGGPGGRNRREEERERNVATFGEPGGVGLLGPGAYVGGWGGYGRRGGRGGMRGGPRRGRGGNPPVGVGAG</sequence>
<feature type="compositionally biased region" description="Gly residues" evidence="2">
    <location>
        <begin position="378"/>
        <end position="388"/>
    </location>
</feature>
<evidence type="ECO:0000259" key="3">
    <source>
        <dbReference type="PROSITE" id="PS51512"/>
    </source>
</evidence>
<dbReference type="SMART" id="SM01199">
    <property type="entry name" value="FDF"/>
    <property type="match status" value="1"/>
</dbReference>
<evidence type="ECO:0000256" key="2">
    <source>
        <dbReference type="SAM" id="MobiDB-lite"/>
    </source>
</evidence>
<dbReference type="InterPro" id="IPR025768">
    <property type="entry name" value="TFG_box"/>
</dbReference>
<evidence type="ECO:0000256" key="1">
    <source>
        <dbReference type="PROSITE-ProRule" id="PRU00869"/>
    </source>
</evidence>
<organism evidence="5 6">
    <name type="scientific">Paramarasmius palmivorus</name>
    <dbReference type="NCBI Taxonomy" id="297713"/>
    <lineage>
        <taxon>Eukaryota</taxon>
        <taxon>Fungi</taxon>
        <taxon>Dikarya</taxon>
        <taxon>Basidiomycota</taxon>
        <taxon>Agaricomycotina</taxon>
        <taxon>Agaricomycetes</taxon>
        <taxon>Agaricomycetidae</taxon>
        <taxon>Agaricales</taxon>
        <taxon>Marasmiineae</taxon>
        <taxon>Marasmiaceae</taxon>
        <taxon>Paramarasmius</taxon>
    </lineage>
</organism>
<dbReference type="GO" id="GO:0033962">
    <property type="term" value="P:P-body assembly"/>
    <property type="evidence" value="ECO:0007669"/>
    <property type="project" value="TreeGrafter"/>
</dbReference>
<evidence type="ECO:0000313" key="5">
    <source>
        <dbReference type="EMBL" id="KAK7045366.1"/>
    </source>
</evidence>
<dbReference type="PROSITE" id="PS51536">
    <property type="entry name" value="TFG"/>
    <property type="match status" value="1"/>
</dbReference>
<feature type="short sequence motif" description="TFG box" evidence="1">
    <location>
        <begin position="323"/>
        <end position="343"/>
    </location>
</feature>
<feature type="region of interest" description="Disordered" evidence="2">
    <location>
        <begin position="164"/>
        <end position="203"/>
    </location>
</feature>
<dbReference type="InterPro" id="IPR019050">
    <property type="entry name" value="FDF_dom"/>
</dbReference>
<feature type="domain" description="TFG box profile" evidence="4">
    <location>
        <begin position="323"/>
        <end position="343"/>
    </location>
</feature>
<dbReference type="PANTHER" id="PTHR13586">
    <property type="entry name" value="SCD6 PROTEIN-RELATED"/>
    <property type="match status" value="1"/>
</dbReference>
<feature type="compositionally biased region" description="Basic and acidic residues" evidence="2">
    <location>
        <begin position="326"/>
        <end position="335"/>
    </location>
</feature>
<feature type="region of interest" description="Disordered" evidence="2">
    <location>
        <begin position="223"/>
        <end position="388"/>
    </location>
</feature>
<dbReference type="PROSITE" id="PS51512">
    <property type="entry name" value="DFDF"/>
    <property type="match status" value="1"/>
</dbReference>
<protein>
    <submittedName>
        <fullName evidence="5">Uncharacterized protein</fullName>
    </submittedName>
</protein>
<gene>
    <name evidence="5" type="ORF">VNI00_007615</name>
</gene>